<evidence type="ECO:0000256" key="1">
    <source>
        <dbReference type="SAM" id="MobiDB-lite"/>
    </source>
</evidence>
<dbReference type="OrthoDB" id="1046782at2759"/>
<protein>
    <submittedName>
        <fullName evidence="2">Uncharacterized protein</fullName>
    </submittedName>
</protein>
<dbReference type="EMBL" id="BGPR01000777">
    <property type="protein sequence ID" value="GBM35167.1"/>
    <property type="molecule type" value="Genomic_DNA"/>
</dbReference>
<dbReference type="Proteomes" id="UP000499080">
    <property type="component" value="Unassembled WGS sequence"/>
</dbReference>
<name>A0A4Y2F338_ARAVE</name>
<feature type="region of interest" description="Disordered" evidence="1">
    <location>
        <begin position="145"/>
        <end position="171"/>
    </location>
</feature>
<sequence>MSVRWISKRALASSGDIGMEGLWIPPSGGVGPWPGDRLLGLPQYSSYCSVHHSDDPDASAGIGNHSLLSRVRSIQKESIVIAKKFELEILTNLHVLDLPESEKHNFGIIPVCEHDNSKTIRDMGMKFVLGRSTYIVGDLSEPRTTTTTLYSPTTGDKRKAPDPRSDKPQISSAVRVVSNRGNRHIRCRSEACKCICVFPR</sequence>
<feature type="compositionally biased region" description="Low complexity" evidence="1">
    <location>
        <begin position="145"/>
        <end position="154"/>
    </location>
</feature>
<reference evidence="2 3" key="1">
    <citation type="journal article" date="2019" name="Sci. Rep.">
        <title>Orb-weaving spider Araneus ventricosus genome elucidates the spidroin gene catalogue.</title>
        <authorList>
            <person name="Kono N."/>
            <person name="Nakamura H."/>
            <person name="Ohtoshi R."/>
            <person name="Moran D.A.P."/>
            <person name="Shinohara A."/>
            <person name="Yoshida Y."/>
            <person name="Fujiwara M."/>
            <person name="Mori M."/>
            <person name="Tomita M."/>
            <person name="Arakawa K."/>
        </authorList>
    </citation>
    <scope>NUCLEOTIDE SEQUENCE [LARGE SCALE GENOMIC DNA]</scope>
</reference>
<accession>A0A4Y2F338</accession>
<keyword evidence="3" id="KW-1185">Reference proteome</keyword>
<evidence type="ECO:0000313" key="3">
    <source>
        <dbReference type="Proteomes" id="UP000499080"/>
    </source>
</evidence>
<comment type="caution">
    <text evidence="2">The sequence shown here is derived from an EMBL/GenBank/DDBJ whole genome shotgun (WGS) entry which is preliminary data.</text>
</comment>
<evidence type="ECO:0000313" key="2">
    <source>
        <dbReference type="EMBL" id="GBM35167.1"/>
    </source>
</evidence>
<gene>
    <name evidence="2" type="ORF">AVEN_140764_1</name>
</gene>
<proteinExistence type="predicted"/>
<organism evidence="2 3">
    <name type="scientific">Araneus ventricosus</name>
    <name type="common">Orbweaver spider</name>
    <name type="synonym">Epeira ventricosa</name>
    <dbReference type="NCBI Taxonomy" id="182803"/>
    <lineage>
        <taxon>Eukaryota</taxon>
        <taxon>Metazoa</taxon>
        <taxon>Ecdysozoa</taxon>
        <taxon>Arthropoda</taxon>
        <taxon>Chelicerata</taxon>
        <taxon>Arachnida</taxon>
        <taxon>Araneae</taxon>
        <taxon>Araneomorphae</taxon>
        <taxon>Entelegynae</taxon>
        <taxon>Araneoidea</taxon>
        <taxon>Araneidae</taxon>
        <taxon>Araneus</taxon>
    </lineage>
</organism>
<feature type="compositionally biased region" description="Basic and acidic residues" evidence="1">
    <location>
        <begin position="155"/>
        <end position="167"/>
    </location>
</feature>
<dbReference type="AlphaFoldDB" id="A0A4Y2F338"/>